<dbReference type="Proteomes" id="UP000238479">
    <property type="component" value="Chromosome 2"/>
</dbReference>
<dbReference type="AlphaFoldDB" id="A0A2P6RJA5"/>
<accession>A0A2P6RJA5</accession>
<dbReference type="Gramene" id="PRQ46503">
    <property type="protein sequence ID" value="PRQ46503"/>
    <property type="gene ID" value="RchiOBHm_Chr2g0089731"/>
</dbReference>
<sequence>MPVMCCRRLGCGEQIALGCASGLQAGSMWDRGDAAVSGICCRRQGRGAGAGLGRRPRGQMVCRCSLGRAEGRAAAMGEETSLDVKFSIFFTIFLSWRTGKSIKNSSIFLSFVIYKSA</sequence>
<dbReference type="EMBL" id="PDCK01000040">
    <property type="protein sequence ID" value="PRQ46503.1"/>
    <property type="molecule type" value="Genomic_DNA"/>
</dbReference>
<evidence type="ECO:0000313" key="1">
    <source>
        <dbReference type="EMBL" id="PRQ46503.1"/>
    </source>
</evidence>
<gene>
    <name evidence="1" type="ORF">RchiOBHm_Chr2g0089731</name>
</gene>
<protein>
    <submittedName>
        <fullName evidence="1">Uncharacterized protein</fullName>
    </submittedName>
</protein>
<reference evidence="1 2" key="1">
    <citation type="journal article" date="2018" name="Nat. Genet.">
        <title>The Rosa genome provides new insights in the design of modern roses.</title>
        <authorList>
            <person name="Bendahmane M."/>
        </authorList>
    </citation>
    <scope>NUCLEOTIDE SEQUENCE [LARGE SCALE GENOMIC DNA]</scope>
    <source>
        <strain evidence="2">cv. Old Blush</strain>
    </source>
</reference>
<comment type="caution">
    <text evidence="1">The sequence shown here is derived from an EMBL/GenBank/DDBJ whole genome shotgun (WGS) entry which is preliminary data.</text>
</comment>
<proteinExistence type="predicted"/>
<evidence type="ECO:0000313" key="2">
    <source>
        <dbReference type="Proteomes" id="UP000238479"/>
    </source>
</evidence>
<name>A0A2P6RJA5_ROSCH</name>
<organism evidence="1 2">
    <name type="scientific">Rosa chinensis</name>
    <name type="common">China rose</name>
    <dbReference type="NCBI Taxonomy" id="74649"/>
    <lineage>
        <taxon>Eukaryota</taxon>
        <taxon>Viridiplantae</taxon>
        <taxon>Streptophyta</taxon>
        <taxon>Embryophyta</taxon>
        <taxon>Tracheophyta</taxon>
        <taxon>Spermatophyta</taxon>
        <taxon>Magnoliopsida</taxon>
        <taxon>eudicotyledons</taxon>
        <taxon>Gunneridae</taxon>
        <taxon>Pentapetalae</taxon>
        <taxon>rosids</taxon>
        <taxon>fabids</taxon>
        <taxon>Rosales</taxon>
        <taxon>Rosaceae</taxon>
        <taxon>Rosoideae</taxon>
        <taxon>Rosoideae incertae sedis</taxon>
        <taxon>Rosa</taxon>
    </lineage>
</organism>
<keyword evidence="2" id="KW-1185">Reference proteome</keyword>